<dbReference type="EMBL" id="CM039170">
    <property type="protein sequence ID" value="KAH9804226.1"/>
    <property type="molecule type" value="Genomic_DNA"/>
</dbReference>
<gene>
    <name evidence="1" type="ORF">KPL71_002058</name>
</gene>
<keyword evidence="2" id="KW-1185">Reference proteome</keyword>
<proteinExistence type="predicted"/>
<dbReference type="Proteomes" id="UP000829398">
    <property type="component" value="Chromosome 1"/>
</dbReference>
<evidence type="ECO:0000313" key="2">
    <source>
        <dbReference type="Proteomes" id="UP000829398"/>
    </source>
</evidence>
<protein>
    <submittedName>
        <fullName evidence="1">Nicotinamide/nicotinic acid mononucleotide adenylyltransferase</fullName>
    </submittedName>
</protein>
<reference evidence="2" key="1">
    <citation type="journal article" date="2023" name="Hortic. Res.">
        <title>A chromosome-level phased genome enabling allele-level studies in sweet orange: a case study on citrus Huanglongbing tolerance.</title>
        <authorList>
            <person name="Wu B."/>
            <person name="Yu Q."/>
            <person name="Deng Z."/>
            <person name="Duan Y."/>
            <person name="Luo F."/>
            <person name="Gmitter F. Jr."/>
        </authorList>
    </citation>
    <scope>NUCLEOTIDE SEQUENCE [LARGE SCALE GENOMIC DNA]</scope>
    <source>
        <strain evidence="2">cv. Valencia</strain>
    </source>
</reference>
<accession>A0ACB8P1G4</accession>
<sequence length="388" mass="43852">MRYWLASGDGDCDCDCERDRDRDRDEEREYNPPLAKESLLLLGVNEFYALGAYHHGALLHINFVNSGAEAIKLLVTDVKKLSRTGYLVELEGELLLVLRFQGYPIFLGLQVLTDVASRASKREDGDDALWTMPIDERFIKILYKATRWEMQLNFKFEEHGSHLAIISSLNSFSAGYLREARLEGAMDVPLPLEKLSLESKTQGKTYVVLVATGSFNPPTFMHLQLARDTLNSEGYCVIGGYMSPVNDAYKKRGLISAEHRINLCNLACKSSDFIMVDPWEANQSGYQRTLTVLSRVKNFLIEAGLISTESLKVMLVCGSDLLESFAIPGFWMPEQGNIKLVDELVPNQISSTRIRDCICRGLSIKYLTEDKVIDYIRESRLYLNSNDS</sequence>
<keyword evidence="1" id="KW-0548">Nucleotidyltransferase</keyword>
<comment type="caution">
    <text evidence="1">The sequence shown here is derived from an EMBL/GenBank/DDBJ whole genome shotgun (WGS) entry which is preliminary data.</text>
</comment>
<name>A0ACB8P1G4_CITSI</name>
<evidence type="ECO:0000313" key="1">
    <source>
        <dbReference type="EMBL" id="KAH9804226.1"/>
    </source>
</evidence>
<keyword evidence="1" id="KW-0808">Transferase</keyword>
<organism evidence="1 2">
    <name type="scientific">Citrus sinensis</name>
    <name type="common">Sweet orange</name>
    <name type="synonym">Citrus aurantium var. sinensis</name>
    <dbReference type="NCBI Taxonomy" id="2711"/>
    <lineage>
        <taxon>Eukaryota</taxon>
        <taxon>Viridiplantae</taxon>
        <taxon>Streptophyta</taxon>
        <taxon>Embryophyta</taxon>
        <taxon>Tracheophyta</taxon>
        <taxon>Spermatophyta</taxon>
        <taxon>Magnoliopsida</taxon>
        <taxon>eudicotyledons</taxon>
        <taxon>Gunneridae</taxon>
        <taxon>Pentapetalae</taxon>
        <taxon>rosids</taxon>
        <taxon>malvids</taxon>
        <taxon>Sapindales</taxon>
        <taxon>Rutaceae</taxon>
        <taxon>Aurantioideae</taxon>
        <taxon>Citrus</taxon>
    </lineage>
</organism>